<dbReference type="EMBL" id="CP106877">
    <property type="protein sequence ID" value="WAA12077.1"/>
    <property type="molecule type" value="Genomic_DNA"/>
</dbReference>
<organism evidence="1 2">
    <name type="scientific">Fervidibacillus halotolerans</name>
    <dbReference type="NCBI Taxonomy" id="2980027"/>
    <lineage>
        <taxon>Bacteria</taxon>
        <taxon>Bacillati</taxon>
        <taxon>Bacillota</taxon>
        <taxon>Bacilli</taxon>
        <taxon>Bacillales</taxon>
        <taxon>Bacillaceae</taxon>
        <taxon>Fervidibacillus</taxon>
    </lineage>
</organism>
<sequence length="125" mass="14804">MGKRISFDHESGFGYIYVFTKKYKYTIEETEELEVNPFISLDIDTEGKIVGLELFGEEALGLKNLVKEKNIYTKNEHKYSFRMNEKEVVSKYHFLGIDFLFSKEDYKGFIGFDIIDLERYPENKL</sequence>
<dbReference type="PIRSF" id="PIRSF021389">
    <property type="entry name" value="UCP021389"/>
    <property type="match status" value="1"/>
</dbReference>
<reference evidence="1" key="1">
    <citation type="submission" date="2022-09" db="EMBL/GenBank/DDBJ databases">
        <title>Complete Genomes of Fervidibacillus albus and Fervidibacillus halotolerans isolated from tidal flat sediments.</title>
        <authorList>
            <person name="Kwon K.K."/>
            <person name="Yang S.-H."/>
            <person name="Park M.J."/>
            <person name="Oh H.-M."/>
        </authorList>
    </citation>
    <scope>NUCLEOTIDE SEQUENCE</scope>
    <source>
        <strain evidence="1">MEBiC13594</strain>
    </source>
</reference>
<dbReference type="KEGG" id="fhl:OE105_10920"/>
<dbReference type="AlphaFoldDB" id="A0A9E8RZX6"/>
<dbReference type="InterPro" id="IPR019270">
    <property type="entry name" value="DUF2283"/>
</dbReference>
<gene>
    <name evidence="1" type="ORF">OE105_10920</name>
</gene>
<dbReference type="Pfam" id="PF10049">
    <property type="entry name" value="DUF2283"/>
    <property type="match status" value="1"/>
</dbReference>
<dbReference type="InterPro" id="IPR016789">
    <property type="entry name" value="UCP021389"/>
</dbReference>
<dbReference type="Proteomes" id="UP001164726">
    <property type="component" value="Chromosome"/>
</dbReference>
<dbReference type="RefSeq" id="WP_275420208.1">
    <property type="nucleotide sequence ID" value="NZ_CP106877.1"/>
</dbReference>
<evidence type="ECO:0000313" key="2">
    <source>
        <dbReference type="Proteomes" id="UP001164726"/>
    </source>
</evidence>
<protein>
    <submittedName>
        <fullName evidence="1">DUF2283 domain-containing protein</fullName>
    </submittedName>
</protein>
<proteinExistence type="predicted"/>
<name>A0A9E8RZX6_9BACI</name>
<accession>A0A9E8RZX6</accession>
<evidence type="ECO:0000313" key="1">
    <source>
        <dbReference type="EMBL" id="WAA12077.1"/>
    </source>
</evidence>
<keyword evidence="2" id="KW-1185">Reference proteome</keyword>